<evidence type="ECO:0000259" key="5">
    <source>
        <dbReference type="PROSITE" id="PS50931"/>
    </source>
</evidence>
<dbReference type="InterPro" id="IPR000847">
    <property type="entry name" value="LysR_HTH_N"/>
</dbReference>
<dbReference type="InterPro" id="IPR017685">
    <property type="entry name" value="ArgP"/>
</dbReference>
<dbReference type="PROSITE" id="PS50931">
    <property type="entry name" value="HTH_LYSR"/>
    <property type="match status" value="1"/>
</dbReference>
<sequence length="294" mass="31862">MFDYTQLATLSAILRHGAFDAAAVELGITQSAVSQRLRALEDRVGQPLVQRGTPCTGTALGQRLARHAEEVGLMESRLAATAGLDRAGPRRVRIAVNADSLAAWILPALADAQAAAPDLLFDLIVDDESHSASWLRAGEVTAAVTSTEAPPTGCDSHPLGQLRYLAVASPDWVARHCPDGVTGDALRRAPCMTFDPKDRLQMRWLDREFGPGKPPPTHFLPSPRAFHDGALLGLGWGMNPEPLIRDDLAAGRLVPLRPDRPLDQALYWQVSRRMAPAIAVLTQSVRKTARLHLH</sequence>
<dbReference type="EMBL" id="AQQX01000002">
    <property type="protein sequence ID" value="KGM49566.1"/>
    <property type="molecule type" value="Genomic_DNA"/>
</dbReference>
<organism evidence="6 7">
    <name type="scientific">Pseudooceanicola atlanticus</name>
    <dbReference type="NCBI Taxonomy" id="1461694"/>
    <lineage>
        <taxon>Bacteria</taxon>
        <taxon>Pseudomonadati</taxon>
        <taxon>Pseudomonadota</taxon>
        <taxon>Alphaproteobacteria</taxon>
        <taxon>Rhodobacterales</taxon>
        <taxon>Paracoccaceae</taxon>
        <taxon>Pseudooceanicola</taxon>
    </lineage>
</organism>
<dbReference type="NCBIfam" id="TIGR03298">
    <property type="entry name" value="argP"/>
    <property type="match status" value="1"/>
</dbReference>
<evidence type="ECO:0000313" key="6">
    <source>
        <dbReference type="EMBL" id="KGM49566.1"/>
    </source>
</evidence>
<reference evidence="6 7" key="1">
    <citation type="journal article" date="2015" name="Antonie Van Leeuwenhoek">
        <title>Pseudooceanicola atlanticus gen. nov. sp. nov., isolated from surface seawater of the Atlantic Ocean and reclassification of Oceanicola batsensis, Oceanicola marinus, Oceanicola nitratireducens, Oceanicola nanhaiensis, Oceanicola antarcticus and Oceanicola flagellatus, as Pseudooceanicola batsensis comb. nov., Pseudooceanicola marinus comb. nov., Pseudooceanicola nitratireducens comb. nov., Pseudooceanicola nanhaiensis comb. nov., Pseudooceanicola antarcticus comb. nov., and Pseudooceanicola flagellatus comb. nov.</title>
        <authorList>
            <person name="Lai Q."/>
            <person name="Li G."/>
            <person name="Liu X."/>
            <person name="Du Y."/>
            <person name="Sun F."/>
            <person name="Shao Z."/>
        </authorList>
    </citation>
    <scope>NUCLEOTIDE SEQUENCE [LARGE SCALE GENOMIC DNA]</scope>
    <source>
        <strain evidence="6 7">22II-s11g</strain>
    </source>
</reference>
<dbReference type="InterPro" id="IPR005119">
    <property type="entry name" value="LysR_subst-bd"/>
</dbReference>
<dbReference type="NCBIfam" id="NF009888">
    <property type="entry name" value="PRK13348.1"/>
    <property type="match status" value="1"/>
</dbReference>
<keyword evidence="7" id="KW-1185">Reference proteome</keyword>
<dbReference type="Gene3D" id="3.40.190.290">
    <property type="match status" value="1"/>
</dbReference>
<dbReference type="RefSeq" id="WP_043746642.1">
    <property type="nucleotide sequence ID" value="NZ_AQQX01000002.1"/>
</dbReference>
<accession>A0A0A0EF05</accession>
<dbReference type="NCBIfam" id="NF002964">
    <property type="entry name" value="PRK03635.1"/>
    <property type="match status" value="1"/>
</dbReference>
<dbReference type="SUPFAM" id="SSF46785">
    <property type="entry name" value="Winged helix' DNA-binding domain"/>
    <property type="match status" value="1"/>
</dbReference>
<keyword evidence="4" id="KW-0804">Transcription</keyword>
<dbReference type="PRINTS" id="PR00039">
    <property type="entry name" value="HTHLYSR"/>
</dbReference>
<dbReference type="AlphaFoldDB" id="A0A0A0EF05"/>
<comment type="similarity">
    <text evidence="1">Belongs to the LysR transcriptional regulatory family.</text>
</comment>
<comment type="caution">
    <text evidence="6">The sequence shown here is derived from an EMBL/GenBank/DDBJ whole genome shotgun (WGS) entry which is preliminary data.</text>
</comment>
<evidence type="ECO:0000256" key="3">
    <source>
        <dbReference type="ARBA" id="ARBA00023125"/>
    </source>
</evidence>
<dbReference type="Pfam" id="PF03466">
    <property type="entry name" value="LysR_substrate"/>
    <property type="match status" value="1"/>
</dbReference>
<dbReference type="GO" id="GO:0003677">
    <property type="term" value="F:DNA binding"/>
    <property type="evidence" value="ECO:0007669"/>
    <property type="project" value="UniProtKB-KW"/>
</dbReference>
<feature type="domain" description="HTH lysR-type" evidence="5">
    <location>
        <begin position="2"/>
        <end position="58"/>
    </location>
</feature>
<evidence type="ECO:0000313" key="7">
    <source>
        <dbReference type="Proteomes" id="UP000030004"/>
    </source>
</evidence>
<dbReference type="InterPro" id="IPR050176">
    <property type="entry name" value="LTTR"/>
</dbReference>
<evidence type="ECO:0000256" key="4">
    <source>
        <dbReference type="ARBA" id="ARBA00023163"/>
    </source>
</evidence>
<dbReference type="InterPro" id="IPR036388">
    <property type="entry name" value="WH-like_DNA-bd_sf"/>
</dbReference>
<dbReference type="SUPFAM" id="SSF53850">
    <property type="entry name" value="Periplasmic binding protein-like II"/>
    <property type="match status" value="1"/>
</dbReference>
<dbReference type="STRING" id="1461694.ATO9_05975"/>
<dbReference type="PANTHER" id="PTHR30579:SF2">
    <property type="entry name" value="HTH-TYPE TRANSCRIPTIONAL REGULATOR ARGP"/>
    <property type="match status" value="1"/>
</dbReference>
<dbReference type="InterPro" id="IPR036390">
    <property type="entry name" value="WH_DNA-bd_sf"/>
</dbReference>
<keyword evidence="2" id="KW-0805">Transcription regulation</keyword>
<dbReference type="PANTHER" id="PTHR30579">
    <property type="entry name" value="TRANSCRIPTIONAL REGULATOR"/>
    <property type="match status" value="1"/>
</dbReference>
<dbReference type="Proteomes" id="UP000030004">
    <property type="component" value="Unassembled WGS sequence"/>
</dbReference>
<protein>
    <submittedName>
        <fullName evidence="6">LysR family transcriptional regulator</fullName>
    </submittedName>
</protein>
<dbReference type="eggNOG" id="COG0583">
    <property type="taxonomic scope" value="Bacteria"/>
</dbReference>
<gene>
    <name evidence="6" type="ORF">ATO9_05975</name>
</gene>
<proteinExistence type="inferred from homology"/>
<dbReference type="Gene3D" id="1.10.10.10">
    <property type="entry name" value="Winged helix-like DNA-binding domain superfamily/Winged helix DNA-binding domain"/>
    <property type="match status" value="1"/>
</dbReference>
<dbReference type="OrthoDB" id="3252676at2"/>
<dbReference type="GO" id="GO:0003700">
    <property type="term" value="F:DNA-binding transcription factor activity"/>
    <property type="evidence" value="ECO:0007669"/>
    <property type="project" value="InterPro"/>
</dbReference>
<evidence type="ECO:0000256" key="2">
    <source>
        <dbReference type="ARBA" id="ARBA00023015"/>
    </source>
</evidence>
<name>A0A0A0EF05_9RHOB</name>
<evidence type="ECO:0000256" key="1">
    <source>
        <dbReference type="ARBA" id="ARBA00009437"/>
    </source>
</evidence>
<keyword evidence="3" id="KW-0238">DNA-binding</keyword>
<dbReference type="Pfam" id="PF00126">
    <property type="entry name" value="HTH_1"/>
    <property type="match status" value="1"/>
</dbReference>